<feature type="compositionally biased region" description="Basic and acidic residues" evidence="3">
    <location>
        <begin position="1"/>
        <end position="11"/>
    </location>
</feature>
<sequence>MEGFEGKHAELDLPDSVSKSWAEVAAEDSAMLMELLHDRSPRKSVSSSSSSGYVSSSENEVKVAEELSEAMEEDELGQQEAKETLPELVLPDFGNRSWVDVVAEDEQLFNEVFEDRSPREYNSSTSDSKLGDPVPRDHPEDVTYPANVSSSSTRTRLGRGMPKLGWCTSPEILQRRDREIKRAKELPSYVAYSKEVDRLHRVKGVHPRTPNKLINSSRRNWDAQMKIWKRSLYNWRDVQGEATC</sequence>
<evidence type="ECO:0000256" key="2">
    <source>
        <dbReference type="ARBA" id="ARBA00022884"/>
    </source>
</evidence>
<dbReference type="STRING" id="34508.A0A4U5P279"/>
<dbReference type="PANTHER" id="PTHR17408:SF0">
    <property type="entry name" value="HISTONE RNA HAIRPIN-BINDING PROTEIN"/>
    <property type="match status" value="1"/>
</dbReference>
<comment type="caution">
    <text evidence="5">The sequence shown here is derived from an EMBL/GenBank/DDBJ whole genome shotgun (WGS) entry which is preliminary data.</text>
</comment>
<comment type="similarity">
    <text evidence="1">Belongs to the SLBP family.</text>
</comment>
<proteinExistence type="inferred from homology"/>
<dbReference type="Gene3D" id="1.10.8.1120">
    <property type="entry name" value="Histone RNA hairpin-binding protein RNA-binding domain"/>
    <property type="match status" value="1"/>
</dbReference>
<evidence type="ECO:0000313" key="5">
    <source>
        <dbReference type="EMBL" id="TKR89693.1"/>
    </source>
</evidence>
<evidence type="ECO:0000259" key="4">
    <source>
        <dbReference type="Pfam" id="PF15247"/>
    </source>
</evidence>
<dbReference type="OrthoDB" id="265795at2759"/>
<keyword evidence="6" id="KW-1185">Reference proteome</keyword>
<dbReference type="GO" id="GO:0071207">
    <property type="term" value="F:histone pre-mRNA stem-loop binding"/>
    <property type="evidence" value="ECO:0007669"/>
    <property type="project" value="TreeGrafter"/>
</dbReference>
<feature type="compositionally biased region" description="Low complexity" evidence="3">
    <location>
        <begin position="44"/>
        <end position="57"/>
    </location>
</feature>
<accession>A0A4U5P279</accession>
<evidence type="ECO:0000256" key="1">
    <source>
        <dbReference type="ARBA" id="ARBA00006151"/>
    </source>
</evidence>
<feature type="region of interest" description="Disordered" evidence="3">
    <location>
        <begin position="38"/>
        <end position="80"/>
    </location>
</feature>
<evidence type="ECO:0000256" key="3">
    <source>
        <dbReference type="SAM" id="MobiDB-lite"/>
    </source>
</evidence>
<name>A0A4U5P279_STECR</name>
<dbReference type="Pfam" id="PF15247">
    <property type="entry name" value="SLBP_RNA_bind"/>
    <property type="match status" value="1"/>
</dbReference>
<dbReference type="InterPro" id="IPR026502">
    <property type="entry name" value="SLBP1/SLBP2"/>
</dbReference>
<keyword evidence="2" id="KW-0694">RNA-binding</keyword>
<dbReference type="GO" id="GO:0006398">
    <property type="term" value="P:mRNA 3'-end processing by stem-loop binding and cleavage"/>
    <property type="evidence" value="ECO:0007669"/>
    <property type="project" value="TreeGrafter"/>
</dbReference>
<organism evidence="5 6">
    <name type="scientific">Steinernema carpocapsae</name>
    <name type="common">Entomopathogenic nematode</name>
    <dbReference type="NCBI Taxonomy" id="34508"/>
    <lineage>
        <taxon>Eukaryota</taxon>
        <taxon>Metazoa</taxon>
        <taxon>Ecdysozoa</taxon>
        <taxon>Nematoda</taxon>
        <taxon>Chromadorea</taxon>
        <taxon>Rhabditida</taxon>
        <taxon>Tylenchina</taxon>
        <taxon>Panagrolaimomorpha</taxon>
        <taxon>Strongyloidoidea</taxon>
        <taxon>Steinernematidae</taxon>
        <taxon>Steinernema</taxon>
    </lineage>
</organism>
<reference evidence="5 6" key="2">
    <citation type="journal article" date="2019" name="G3 (Bethesda)">
        <title>Hybrid Assembly of the Genome of the Entomopathogenic Nematode Steinernema carpocapsae Identifies the X-Chromosome.</title>
        <authorList>
            <person name="Serra L."/>
            <person name="Macchietto M."/>
            <person name="Macias-Munoz A."/>
            <person name="McGill C.J."/>
            <person name="Rodriguez I.M."/>
            <person name="Rodriguez B."/>
            <person name="Murad R."/>
            <person name="Mortazavi A."/>
        </authorList>
    </citation>
    <scope>NUCLEOTIDE SEQUENCE [LARGE SCALE GENOMIC DNA]</scope>
    <source>
        <strain evidence="5 6">ALL</strain>
    </source>
</reference>
<dbReference type="GO" id="GO:0005737">
    <property type="term" value="C:cytoplasm"/>
    <property type="evidence" value="ECO:0007669"/>
    <property type="project" value="TreeGrafter"/>
</dbReference>
<dbReference type="GO" id="GO:0003729">
    <property type="term" value="F:mRNA binding"/>
    <property type="evidence" value="ECO:0007669"/>
    <property type="project" value="InterPro"/>
</dbReference>
<evidence type="ECO:0000313" key="6">
    <source>
        <dbReference type="Proteomes" id="UP000298663"/>
    </source>
</evidence>
<feature type="domain" description="Histone RNA hairpin-binding protein RNA-binding" evidence="4">
    <location>
        <begin position="169"/>
        <end position="236"/>
    </location>
</feature>
<dbReference type="EMBL" id="AZBU02000003">
    <property type="protein sequence ID" value="TKR89693.1"/>
    <property type="molecule type" value="Genomic_DNA"/>
</dbReference>
<reference evidence="5 6" key="1">
    <citation type="journal article" date="2015" name="Genome Biol.">
        <title>Comparative genomics of Steinernema reveals deeply conserved gene regulatory networks.</title>
        <authorList>
            <person name="Dillman A.R."/>
            <person name="Macchietto M."/>
            <person name="Porter C.F."/>
            <person name="Rogers A."/>
            <person name="Williams B."/>
            <person name="Antoshechkin I."/>
            <person name="Lee M.M."/>
            <person name="Goodwin Z."/>
            <person name="Lu X."/>
            <person name="Lewis E.E."/>
            <person name="Goodrich-Blair H."/>
            <person name="Stock S.P."/>
            <person name="Adams B.J."/>
            <person name="Sternberg P.W."/>
            <person name="Mortazavi A."/>
        </authorList>
    </citation>
    <scope>NUCLEOTIDE SEQUENCE [LARGE SCALE GENOMIC DNA]</scope>
    <source>
        <strain evidence="5 6">ALL</strain>
    </source>
</reference>
<dbReference type="InterPro" id="IPR029344">
    <property type="entry name" value="SLBP_RNA_bind"/>
</dbReference>
<dbReference type="Proteomes" id="UP000298663">
    <property type="component" value="Unassembled WGS sequence"/>
</dbReference>
<feature type="region of interest" description="Disordered" evidence="3">
    <location>
        <begin position="113"/>
        <end position="160"/>
    </location>
</feature>
<dbReference type="PANTHER" id="PTHR17408">
    <property type="entry name" value="HISTONE RNA HAIRPIN-BINDING PROTEIN"/>
    <property type="match status" value="1"/>
</dbReference>
<dbReference type="InterPro" id="IPR038294">
    <property type="entry name" value="SLBP_RNA_bind_sf"/>
</dbReference>
<feature type="compositionally biased region" description="Acidic residues" evidence="3">
    <location>
        <begin position="66"/>
        <end position="77"/>
    </location>
</feature>
<dbReference type="GO" id="GO:0051028">
    <property type="term" value="P:mRNA transport"/>
    <property type="evidence" value="ECO:0007669"/>
    <property type="project" value="TreeGrafter"/>
</dbReference>
<protein>
    <recommendedName>
        <fullName evidence="4">Histone RNA hairpin-binding protein RNA-binding domain-containing protein</fullName>
    </recommendedName>
</protein>
<dbReference type="AlphaFoldDB" id="A0A4U5P279"/>
<feature type="region of interest" description="Disordered" evidence="3">
    <location>
        <begin position="1"/>
        <end position="20"/>
    </location>
</feature>
<gene>
    <name evidence="5" type="ORF">L596_013757</name>
</gene>
<dbReference type="GO" id="GO:0071204">
    <property type="term" value="C:histone pre-mRNA 3'end processing complex"/>
    <property type="evidence" value="ECO:0007669"/>
    <property type="project" value="TreeGrafter"/>
</dbReference>